<reference evidence="2" key="2">
    <citation type="submission" date="2018-08" db="UniProtKB">
        <authorList>
            <consortium name="EnsemblPlants"/>
        </authorList>
    </citation>
    <scope>IDENTIFICATION</scope>
    <source>
        <strain evidence="2">Yugu1</strain>
    </source>
</reference>
<dbReference type="Gramene" id="KQL15652">
    <property type="protein sequence ID" value="KQL15652"/>
    <property type="gene ID" value="SETIT_024851mg"/>
</dbReference>
<dbReference type="EMBL" id="AGNK02001753">
    <property type="status" value="NOT_ANNOTATED_CDS"/>
    <property type="molecule type" value="Genomic_DNA"/>
</dbReference>
<feature type="region of interest" description="Disordered" evidence="1">
    <location>
        <begin position="32"/>
        <end position="53"/>
    </location>
</feature>
<proteinExistence type="predicted"/>
<feature type="compositionally biased region" description="Gly residues" evidence="1">
    <location>
        <begin position="37"/>
        <end position="51"/>
    </location>
</feature>
<name>K3ZE59_SETIT</name>
<reference evidence="3" key="1">
    <citation type="journal article" date="2012" name="Nat. Biotechnol.">
        <title>Reference genome sequence of the model plant Setaria.</title>
        <authorList>
            <person name="Bennetzen J.L."/>
            <person name="Schmutz J."/>
            <person name="Wang H."/>
            <person name="Percifield R."/>
            <person name="Hawkins J."/>
            <person name="Pontaroli A.C."/>
            <person name="Estep M."/>
            <person name="Feng L."/>
            <person name="Vaughn J.N."/>
            <person name="Grimwood J."/>
            <person name="Jenkins J."/>
            <person name="Barry K."/>
            <person name="Lindquist E."/>
            <person name="Hellsten U."/>
            <person name="Deshpande S."/>
            <person name="Wang X."/>
            <person name="Wu X."/>
            <person name="Mitros T."/>
            <person name="Triplett J."/>
            <person name="Yang X."/>
            <person name="Ye C.Y."/>
            <person name="Mauro-Herrera M."/>
            <person name="Wang L."/>
            <person name="Li P."/>
            <person name="Sharma M."/>
            <person name="Sharma R."/>
            <person name="Ronald P.C."/>
            <person name="Panaud O."/>
            <person name="Kellogg E.A."/>
            <person name="Brutnell T.P."/>
            <person name="Doust A.N."/>
            <person name="Tuskan G.A."/>
            <person name="Rokhsar D."/>
            <person name="Devos K.M."/>
        </authorList>
    </citation>
    <scope>NUCLEOTIDE SEQUENCE [LARGE SCALE GENOMIC DNA]</scope>
    <source>
        <strain evidence="3">cv. Yugu1</strain>
    </source>
</reference>
<dbReference type="FunCoup" id="K3ZE59">
    <property type="interactions" value="5"/>
</dbReference>
<dbReference type="PANTHER" id="PTHR37263:SF2">
    <property type="entry name" value="EXPRESSED PROTEIN"/>
    <property type="match status" value="1"/>
</dbReference>
<dbReference type="Proteomes" id="UP000004995">
    <property type="component" value="Unassembled WGS sequence"/>
</dbReference>
<dbReference type="EnsemblPlants" id="KQL15652">
    <property type="protein sequence ID" value="KQL15652"/>
    <property type="gene ID" value="SETIT_024851mg"/>
</dbReference>
<sequence length="84" mass="9149">MHLWPSLRIRDSFKHGYLQKLELNLSHMKRAQWQGQGQKGEGQDGQAGGGKASLLQDHLSSGSVLAGALELTWDAVLGGRAGRR</sequence>
<evidence type="ECO:0000313" key="3">
    <source>
        <dbReference type="Proteomes" id="UP000004995"/>
    </source>
</evidence>
<dbReference type="HOGENOM" id="CLU_154172_0_0_1"/>
<keyword evidence="3" id="KW-1185">Reference proteome</keyword>
<dbReference type="AlphaFoldDB" id="K3ZE59"/>
<dbReference type="PANTHER" id="PTHR37263">
    <property type="entry name" value="EXPRESSED PROTEIN"/>
    <property type="match status" value="1"/>
</dbReference>
<evidence type="ECO:0000256" key="1">
    <source>
        <dbReference type="SAM" id="MobiDB-lite"/>
    </source>
</evidence>
<organism evidence="2 3">
    <name type="scientific">Setaria italica</name>
    <name type="common">Foxtail millet</name>
    <name type="synonym">Panicum italicum</name>
    <dbReference type="NCBI Taxonomy" id="4555"/>
    <lineage>
        <taxon>Eukaryota</taxon>
        <taxon>Viridiplantae</taxon>
        <taxon>Streptophyta</taxon>
        <taxon>Embryophyta</taxon>
        <taxon>Tracheophyta</taxon>
        <taxon>Spermatophyta</taxon>
        <taxon>Magnoliopsida</taxon>
        <taxon>Liliopsida</taxon>
        <taxon>Poales</taxon>
        <taxon>Poaceae</taxon>
        <taxon>PACMAD clade</taxon>
        <taxon>Panicoideae</taxon>
        <taxon>Panicodae</taxon>
        <taxon>Paniceae</taxon>
        <taxon>Cenchrinae</taxon>
        <taxon>Setaria</taxon>
    </lineage>
</organism>
<accession>K3ZE59</accession>
<evidence type="ECO:0000313" key="2">
    <source>
        <dbReference type="EnsemblPlants" id="KQL15652"/>
    </source>
</evidence>
<protein>
    <submittedName>
        <fullName evidence="2">Uncharacterized protein</fullName>
    </submittedName>
</protein>
<dbReference type="InParanoid" id="K3ZE59"/>